<feature type="transmembrane region" description="Helical" evidence="2">
    <location>
        <begin position="103"/>
        <end position="121"/>
    </location>
</feature>
<keyword evidence="4" id="KW-1185">Reference proteome</keyword>
<dbReference type="Proteomes" id="UP000076154">
    <property type="component" value="Unassembled WGS sequence"/>
</dbReference>
<evidence type="ECO:0000313" key="3">
    <source>
        <dbReference type="EMBL" id="RDB20847.1"/>
    </source>
</evidence>
<evidence type="ECO:0008006" key="5">
    <source>
        <dbReference type="Google" id="ProtNLM"/>
    </source>
</evidence>
<name>A0A369JJV2_HYPMA</name>
<sequence>MASLPPVAPPIPTPTPRPGSSLIAPSNDQVVVIYVILAMAVIIFGFWNVPIVRNIITPLKLFTIGLHELCHIAAAVLSGGRILRITIDPHIGGATIVEGGHPAFILSAGYIGSTLFGALFVLAGWSTLVAKVMSFVLGIGLIMPLALVRDKLTIILTIFYEALLIGFWFIDHAQALRWYCLFIGVMSVFFVVWDVADDRFFHKTNDSDATQFSILFPRLGPHVWAALWILFEIIVLVGFTLLGIYAFKQTKEEMDAQAAAFLPT</sequence>
<evidence type="ECO:0000256" key="2">
    <source>
        <dbReference type="SAM" id="Phobius"/>
    </source>
</evidence>
<accession>A0A369JJV2</accession>
<dbReference type="InterPro" id="IPR049500">
    <property type="entry name" value="Peptidase_M50B-like"/>
</dbReference>
<feature type="transmembrane region" description="Helical" evidence="2">
    <location>
        <begin position="61"/>
        <end position="83"/>
    </location>
</feature>
<dbReference type="Pfam" id="PF13398">
    <property type="entry name" value="Peptidase_M50B"/>
    <property type="match status" value="1"/>
</dbReference>
<feature type="transmembrane region" description="Helical" evidence="2">
    <location>
        <begin position="128"/>
        <end position="146"/>
    </location>
</feature>
<feature type="transmembrane region" description="Helical" evidence="2">
    <location>
        <begin position="176"/>
        <end position="196"/>
    </location>
</feature>
<feature type="region of interest" description="Disordered" evidence="1">
    <location>
        <begin position="1"/>
        <end position="20"/>
    </location>
</feature>
<comment type="caution">
    <text evidence="3">The sequence shown here is derived from an EMBL/GenBank/DDBJ whole genome shotgun (WGS) entry which is preliminary data.</text>
</comment>
<dbReference type="InParanoid" id="A0A369JJV2"/>
<dbReference type="EMBL" id="LUEZ02000056">
    <property type="protein sequence ID" value="RDB20847.1"/>
    <property type="molecule type" value="Genomic_DNA"/>
</dbReference>
<keyword evidence="2" id="KW-0812">Transmembrane</keyword>
<keyword evidence="2" id="KW-0472">Membrane</keyword>
<dbReference type="PANTHER" id="PTHR33979:SF2">
    <property type="entry name" value="PEPTIDASE M50B-LIKE-DOMAIN-CONTAINING PROTEIN"/>
    <property type="match status" value="1"/>
</dbReference>
<gene>
    <name evidence="3" type="ORF">Hypma_012056</name>
</gene>
<dbReference type="AlphaFoldDB" id="A0A369JJV2"/>
<feature type="transmembrane region" description="Helical" evidence="2">
    <location>
        <begin position="31"/>
        <end position="49"/>
    </location>
</feature>
<dbReference type="OrthoDB" id="40823at2759"/>
<organism evidence="3 4">
    <name type="scientific">Hypsizygus marmoreus</name>
    <name type="common">White beech mushroom</name>
    <name type="synonym">Agaricus marmoreus</name>
    <dbReference type="NCBI Taxonomy" id="39966"/>
    <lineage>
        <taxon>Eukaryota</taxon>
        <taxon>Fungi</taxon>
        <taxon>Dikarya</taxon>
        <taxon>Basidiomycota</taxon>
        <taxon>Agaricomycotina</taxon>
        <taxon>Agaricomycetes</taxon>
        <taxon>Agaricomycetidae</taxon>
        <taxon>Agaricales</taxon>
        <taxon>Tricholomatineae</taxon>
        <taxon>Lyophyllaceae</taxon>
        <taxon>Hypsizygus</taxon>
    </lineage>
</organism>
<feature type="compositionally biased region" description="Pro residues" evidence="1">
    <location>
        <begin position="1"/>
        <end position="17"/>
    </location>
</feature>
<dbReference type="PANTHER" id="PTHR33979">
    <property type="entry name" value="OS02G0221600 PROTEIN"/>
    <property type="match status" value="1"/>
</dbReference>
<keyword evidence="2" id="KW-1133">Transmembrane helix</keyword>
<protein>
    <recommendedName>
        <fullName evidence="5">Peptidase M50B-like-domain-containing protein</fullName>
    </recommendedName>
</protein>
<proteinExistence type="predicted"/>
<feature type="transmembrane region" description="Helical" evidence="2">
    <location>
        <begin position="225"/>
        <end position="247"/>
    </location>
</feature>
<evidence type="ECO:0000256" key="1">
    <source>
        <dbReference type="SAM" id="MobiDB-lite"/>
    </source>
</evidence>
<reference evidence="3" key="1">
    <citation type="submission" date="2018-04" db="EMBL/GenBank/DDBJ databases">
        <title>Whole genome sequencing of Hypsizygus marmoreus.</title>
        <authorList>
            <person name="Choi I.-G."/>
            <person name="Min B."/>
            <person name="Kim J.-G."/>
            <person name="Kim S."/>
            <person name="Oh Y.-L."/>
            <person name="Kong W.-S."/>
            <person name="Park H."/>
            <person name="Jeong J."/>
            <person name="Song E.-S."/>
        </authorList>
    </citation>
    <scope>NUCLEOTIDE SEQUENCE [LARGE SCALE GENOMIC DNA]</scope>
    <source>
        <strain evidence="3">51987-8</strain>
    </source>
</reference>
<feature type="transmembrane region" description="Helical" evidence="2">
    <location>
        <begin position="152"/>
        <end position="169"/>
    </location>
</feature>
<evidence type="ECO:0000313" key="4">
    <source>
        <dbReference type="Proteomes" id="UP000076154"/>
    </source>
</evidence>